<reference evidence="1" key="1">
    <citation type="submission" date="2023-07" db="EMBL/GenBank/DDBJ databases">
        <title>draft genome sequence of fig (Ficus carica).</title>
        <authorList>
            <person name="Takahashi T."/>
            <person name="Nishimura K."/>
        </authorList>
    </citation>
    <scope>NUCLEOTIDE SEQUENCE</scope>
</reference>
<name>A0AA88IV58_FICCA</name>
<organism evidence="1 2">
    <name type="scientific">Ficus carica</name>
    <name type="common">Common fig</name>
    <dbReference type="NCBI Taxonomy" id="3494"/>
    <lineage>
        <taxon>Eukaryota</taxon>
        <taxon>Viridiplantae</taxon>
        <taxon>Streptophyta</taxon>
        <taxon>Embryophyta</taxon>
        <taxon>Tracheophyta</taxon>
        <taxon>Spermatophyta</taxon>
        <taxon>Magnoliopsida</taxon>
        <taxon>eudicotyledons</taxon>
        <taxon>Gunneridae</taxon>
        <taxon>Pentapetalae</taxon>
        <taxon>rosids</taxon>
        <taxon>fabids</taxon>
        <taxon>Rosales</taxon>
        <taxon>Moraceae</taxon>
        <taxon>Ficeae</taxon>
        <taxon>Ficus</taxon>
    </lineage>
</organism>
<gene>
    <name evidence="1" type="ORF">TIFTF001_027449</name>
</gene>
<sequence>MSTTAASITISFNVPAIRIHRYWSNMTMTRREELNALHVLHSDRVQPILAL</sequence>
<accession>A0AA88IV58</accession>
<dbReference type="AlphaFoldDB" id="A0AA88IV58"/>
<dbReference type="EMBL" id="BTGU01000077">
    <property type="protein sequence ID" value="GMN58353.1"/>
    <property type="molecule type" value="Genomic_DNA"/>
</dbReference>
<evidence type="ECO:0000313" key="1">
    <source>
        <dbReference type="EMBL" id="GMN58353.1"/>
    </source>
</evidence>
<evidence type="ECO:0000313" key="2">
    <source>
        <dbReference type="Proteomes" id="UP001187192"/>
    </source>
</evidence>
<keyword evidence="2" id="KW-1185">Reference proteome</keyword>
<proteinExistence type="predicted"/>
<dbReference type="Proteomes" id="UP001187192">
    <property type="component" value="Unassembled WGS sequence"/>
</dbReference>
<protein>
    <submittedName>
        <fullName evidence="1">Uncharacterized protein</fullName>
    </submittedName>
</protein>
<comment type="caution">
    <text evidence="1">The sequence shown here is derived from an EMBL/GenBank/DDBJ whole genome shotgun (WGS) entry which is preliminary data.</text>
</comment>